<sequence length="72" mass="7900">MNPSSVRRVPTRIACVCVCLCTRWCVCVRFAFVRRARFVIAPHPTPLALIAMGSFRLALPASRCAGTVAFFG</sequence>
<dbReference type="AlphaFoldDB" id="A0A2M3ZXC4"/>
<name>A0A2M3ZXC4_9DIPT</name>
<accession>A0A2M3ZXC4</accession>
<proteinExistence type="predicted"/>
<organism evidence="1">
    <name type="scientific">Anopheles braziliensis</name>
    <dbReference type="NCBI Taxonomy" id="58242"/>
    <lineage>
        <taxon>Eukaryota</taxon>
        <taxon>Metazoa</taxon>
        <taxon>Ecdysozoa</taxon>
        <taxon>Arthropoda</taxon>
        <taxon>Hexapoda</taxon>
        <taxon>Insecta</taxon>
        <taxon>Pterygota</taxon>
        <taxon>Neoptera</taxon>
        <taxon>Endopterygota</taxon>
        <taxon>Diptera</taxon>
        <taxon>Nematocera</taxon>
        <taxon>Culicoidea</taxon>
        <taxon>Culicidae</taxon>
        <taxon>Anophelinae</taxon>
        <taxon>Anopheles</taxon>
    </lineage>
</organism>
<protein>
    <submittedName>
        <fullName evidence="1">Putative secreted peptide</fullName>
    </submittedName>
</protein>
<reference evidence="1" key="1">
    <citation type="submission" date="2018-01" db="EMBL/GenBank/DDBJ databases">
        <title>An insight into the sialome of Amazonian anophelines.</title>
        <authorList>
            <person name="Ribeiro J.M."/>
            <person name="Scarpassa V."/>
            <person name="Calvo E."/>
        </authorList>
    </citation>
    <scope>NUCLEOTIDE SEQUENCE</scope>
    <source>
        <tissue evidence="1">Salivary glands</tissue>
    </source>
</reference>
<dbReference type="EMBL" id="GGFM01012410">
    <property type="protein sequence ID" value="MBW33161.1"/>
    <property type="molecule type" value="Transcribed_RNA"/>
</dbReference>
<evidence type="ECO:0000313" key="1">
    <source>
        <dbReference type="EMBL" id="MBW33161.1"/>
    </source>
</evidence>